<evidence type="ECO:0000313" key="3">
    <source>
        <dbReference type="Proteomes" id="UP001500393"/>
    </source>
</evidence>
<proteinExistence type="predicted"/>
<feature type="region of interest" description="Disordered" evidence="1">
    <location>
        <begin position="1"/>
        <end position="35"/>
    </location>
</feature>
<feature type="region of interest" description="Disordered" evidence="1">
    <location>
        <begin position="62"/>
        <end position="85"/>
    </location>
</feature>
<gene>
    <name evidence="2" type="ORF">GCM10009789_25630</name>
</gene>
<name>A0ABN2D8Q7_9ACTN</name>
<organism evidence="2 3">
    <name type="scientific">Kribbella sancticallisti</name>
    <dbReference type="NCBI Taxonomy" id="460087"/>
    <lineage>
        <taxon>Bacteria</taxon>
        <taxon>Bacillati</taxon>
        <taxon>Actinomycetota</taxon>
        <taxon>Actinomycetes</taxon>
        <taxon>Propionibacteriales</taxon>
        <taxon>Kribbellaceae</taxon>
        <taxon>Kribbella</taxon>
    </lineage>
</organism>
<reference evidence="2 3" key="1">
    <citation type="journal article" date="2019" name="Int. J. Syst. Evol. Microbiol.">
        <title>The Global Catalogue of Microorganisms (GCM) 10K type strain sequencing project: providing services to taxonomists for standard genome sequencing and annotation.</title>
        <authorList>
            <consortium name="The Broad Institute Genomics Platform"/>
            <consortium name="The Broad Institute Genome Sequencing Center for Infectious Disease"/>
            <person name="Wu L."/>
            <person name="Ma J."/>
        </authorList>
    </citation>
    <scope>NUCLEOTIDE SEQUENCE [LARGE SCALE GENOMIC DNA]</scope>
    <source>
        <strain evidence="2 3">JCM 14969</strain>
    </source>
</reference>
<protein>
    <submittedName>
        <fullName evidence="2">Uncharacterized protein</fullName>
    </submittedName>
</protein>
<sequence length="85" mass="9051">MGGGVGGASQSDPRRRRRSQPPARLRPVTAVASPESSQRIARYLGSSSTGYIPWVTMLDQNRDSQQLGSPGPAPVLQDTLNTTDS</sequence>
<evidence type="ECO:0000256" key="1">
    <source>
        <dbReference type="SAM" id="MobiDB-lite"/>
    </source>
</evidence>
<accession>A0ABN2D8Q7</accession>
<dbReference type="EMBL" id="BAAAOS010000018">
    <property type="protein sequence ID" value="GAA1570969.1"/>
    <property type="molecule type" value="Genomic_DNA"/>
</dbReference>
<dbReference type="Proteomes" id="UP001500393">
    <property type="component" value="Unassembled WGS sequence"/>
</dbReference>
<keyword evidence="3" id="KW-1185">Reference proteome</keyword>
<comment type="caution">
    <text evidence="2">The sequence shown here is derived from an EMBL/GenBank/DDBJ whole genome shotgun (WGS) entry which is preliminary data.</text>
</comment>
<evidence type="ECO:0000313" key="2">
    <source>
        <dbReference type="EMBL" id="GAA1570969.1"/>
    </source>
</evidence>